<keyword evidence="4" id="KW-1185">Reference proteome</keyword>
<dbReference type="EMBL" id="JAWJWF010000047">
    <property type="protein sequence ID" value="KAK6622190.1"/>
    <property type="molecule type" value="Genomic_DNA"/>
</dbReference>
<feature type="compositionally biased region" description="Basic and acidic residues" evidence="1">
    <location>
        <begin position="123"/>
        <end position="134"/>
    </location>
</feature>
<feature type="domain" description="MRN complex-interacting protein N-terminal" evidence="2">
    <location>
        <begin position="57"/>
        <end position="141"/>
    </location>
</feature>
<reference evidence="3 4" key="1">
    <citation type="submission" date="2023-09" db="EMBL/GenBank/DDBJ databases">
        <title>Genomes of two closely related lineages of the louse Polyplax serrata with different host specificities.</title>
        <authorList>
            <person name="Martinu J."/>
            <person name="Tarabai H."/>
            <person name="Stefka J."/>
            <person name="Hypsa V."/>
        </authorList>
    </citation>
    <scope>NUCLEOTIDE SEQUENCE [LARGE SCALE GENOMIC DNA]</scope>
    <source>
        <strain evidence="3">98ZLc_SE</strain>
    </source>
</reference>
<accession>A0ABR1ALM9</accession>
<dbReference type="Proteomes" id="UP001359485">
    <property type="component" value="Unassembled WGS sequence"/>
</dbReference>
<evidence type="ECO:0000313" key="3">
    <source>
        <dbReference type="EMBL" id="KAK6622190.1"/>
    </source>
</evidence>
<dbReference type="Pfam" id="PF15749">
    <property type="entry name" value="MRNIP"/>
    <property type="match status" value="1"/>
</dbReference>
<name>A0ABR1ALM9_POLSC</name>
<evidence type="ECO:0000259" key="2">
    <source>
        <dbReference type="Pfam" id="PF15749"/>
    </source>
</evidence>
<comment type="caution">
    <text evidence="3">The sequence shown here is derived from an EMBL/GenBank/DDBJ whole genome shotgun (WGS) entry which is preliminary data.</text>
</comment>
<dbReference type="InterPro" id="IPR032739">
    <property type="entry name" value="MRNIP"/>
</dbReference>
<organism evidence="3 4">
    <name type="scientific">Polyplax serrata</name>
    <name type="common">Common mouse louse</name>
    <dbReference type="NCBI Taxonomy" id="468196"/>
    <lineage>
        <taxon>Eukaryota</taxon>
        <taxon>Metazoa</taxon>
        <taxon>Ecdysozoa</taxon>
        <taxon>Arthropoda</taxon>
        <taxon>Hexapoda</taxon>
        <taxon>Insecta</taxon>
        <taxon>Pterygota</taxon>
        <taxon>Neoptera</taxon>
        <taxon>Paraneoptera</taxon>
        <taxon>Psocodea</taxon>
        <taxon>Troctomorpha</taxon>
        <taxon>Phthiraptera</taxon>
        <taxon>Anoplura</taxon>
        <taxon>Polyplacidae</taxon>
        <taxon>Polyplax</taxon>
    </lineage>
</organism>
<gene>
    <name evidence="3" type="ORF">RUM44_001997</name>
</gene>
<protein>
    <recommendedName>
        <fullName evidence="2">MRN complex-interacting protein N-terminal domain-containing protein</fullName>
    </recommendedName>
</protein>
<dbReference type="InterPro" id="IPR049472">
    <property type="entry name" value="MRNIP_N"/>
</dbReference>
<proteinExistence type="predicted"/>
<sequence>MKVDLGSKFNIIADPVLDSRLLELLTDIKQSPVEDLFEDLIKQTQSSLSYEKCGEWVHIVKKAKKWECKICGAKQSLKRNYGKGNGKDCRHQVMKLNKLKIENQNKLIQEQEQSLESDEEDDIKPHPPESEKKQGSKWTQYLDEDDLFELHDEEDEIENINIFDDNVNKRKKICHEKVVNTTKVIDVQQNNSLDVWKNNLMMLEKDDFLNNCNESKINTFCNYNLIDSQENNVRSKKRKYNDIEHENKIIDHTTVVNNVNISSNIFDSDPGDLDKIINMSF</sequence>
<feature type="compositionally biased region" description="Acidic residues" evidence="1">
    <location>
        <begin position="113"/>
        <end position="122"/>
    </location>
</feature>
<feature type="region of interest" description="Disordered" evidence="1">
    <location>
        <begin position="110"/>
        <end position="137"/>
    </location>
</feature>
<evidence type="ECO:0000313" key="4">
    <source>
        <dbReference type="Proteomes" id="UP001359485"/>
    </source>
</evidence>
<dbReference type="PANTHER" id="PTHR15863:SF2">
    <property type="entry name" value="MRN COMPLEX-INTERACTING PROTEIN"/>
    <property type="match status" value="1"/>
</dbReference>
<evidence type="ECO:0000256" key="1">
    <source>
        <dbReference type="SAM" id="MobiDB-lite"/>
    </source>
</evidence>
<dbReference type="PANTHER" id="PTHR15863">
    <property type="entry name" value="MRN COMPLEX-INTERACTING PROTEIN"/>
    <property type="match status" value="1"/>
</dbReference>